<dbReference type="GO" id="GO:0005886">
    <property type="term" value="C:plasma membrane"/>
    <property type="evidence" value="ECO:0007669"/>
    <property type="project" value="UniProtKB-SubCell"/>
</dbReference>
<keyword evidence="7 11" id="KW-0472">Membrane</keyword>
<feature type="binding site" evidence="11">
    <location>
        <position position="78"/>
    </location>
    <ligand>
        <name>Na(+)</name>
        <dbReference type="ChEBI" id="CHEBI:29101"/>
        <note>structural</note>
    </ligand>
</feature>
<reference evidence="12 13" key="2">
    <citation type="journal article" date="2011" name="Stand. Genomic Sci.">
        <title>Complete genome sequence of Isosphaera pallida type strain (IS1B).</title>
        <authorList>
            <consortium name="US DOE Joint Genome Institute (JGI-PGF)"/>
            <person name="Goker M."/>
            <person name="Cleland D."/>
            <person name="Saunders E."/>
            <person name="Lapidus A."/>
            <person name="Nolan M."/>
            <person name="Lucas S."/>
            <person name="Hammon N."/>
            <person name="Deshpande S."/>
            <person name="Cheng J.F."/>
            <person name="Tapia R."/>
            <person name="Han C."/>
            <person name="Goodwin L."/>
            <person name="Pitluck S."/>
            <person name="Liolios K."/>
            <person name="Pagani I."/>
            <person name="Ivanova N."/>
            <person name="Mavromatis K."/>
            <person name="Pati A."/>
            <person name="Chen A."/>
            <person name="Palaniappan K."/>
            <person name="Land M."/>
            <person name="Hauser L."/>
            <person name="Chang Y.J."/>
            <person name="Jeffries C.D."/>
            <person name="Detter J.C."/>
            <person name="Beck B."/>
            <person name="Woyke T."/>
            <person name="Bristow J."/>
            <person name="Eisen J.A."/>
            <person name="Markowitz V."/>
            <person name="Hugenholtz P."/>
            <person name="Kyrpides N.C."/>
            <person name="Klenk H.P."/>
        </authorList>
    </citation>
    <scope>NUCLEOTIDE SEQUENCE [LARGE SCALE GENOMIC DNA]</scope>
    <source>
        <strain evidence="13">ATCC 43644 / DSM 9630 / IS1B</strain>
    </source>
</reference>
<dbReference type="EMBL" id="CP002353">
    <property type="protein sequence ID" value="ADV63827.1"/>
    <property type="molecule type" value="Genomic_DNA"/>
</dbReference>
<evidence type="ECO:0000256" key="3">
    <source>
        <dbReference type="ARBA" id="ARBA00022519"/>
    </source>
</evidence>
<keyword evidence="11" id="KW-0479">Metal-binding</keyword>
<feature type="transmembrane region" description="Helical" evidence="11">
    <location>
        <begin position="67"/>
        <end position="86"/>
    </location>
</feature>
<comment type="catalytic activity">
    <reaction evidence="10">
        <text>fluoride(in) = fluoride(out)</text>
        <dbReference type="Rhea" id="RHEA:76159"/>
        <dbReference type="ChEBI" id="CHEBI:17051"/>
    </reaction>
    <physiologicalReaction direction="left-to-right" evidence="10">
        <dbReference type="Rhea" id="RHEA:76160"/>
    </physiologicalReaction>
</comment>
<accession>E8R574</accession>
<evidence type="ECO:0000256" key="2">
    <source>
        <dbReference type="ARBA" id="ARBA00022475"/>
    </source>
</evidence>
<feature type="transmembrane region" description="Helical" evidence="11">
    <location>
        <begin position="106"/>
        <end position="128"/>
    </location>
</feature>
<organism evidence="12 13">
    <name type="scientific">Isosphaera pallida (strain ATCC 43644 / DSM 9630 / IS1B)</name>
    <dbReference type="NCBI Taxonomy" id="575540"/>
    <lineage>
        <taxon>Bacteria</taxon>
        <taxon>Pseudomonadati</taxon>
        <taxon>Planctomycetota</taxon>
        <taxon>Planctomycetia</taxon>
        <taxon>Isosphaerales</taxon>
        <taxon>Isosphaeraceae</taxon>
        <taxon>Isosphaera</taxon>
    </lineage>
</organism>
<evidence type="ECO:0000256" key="11">
    <source>
        <dbReference type="HAMAP-Rule" id="MF_00454"/>
    </source>
</evidence>
<keyword evidence="8 11" id="KW-0407">Ion channel</keyword>
<dbReference type="GO" id="GO:0140114">
    <property type="term" value="P:cellular detoxification of fluoride"/>
    <property type="evidence" value="ECO:0007669"/>
    <property type="project" value="UniProtKB-UniRule"/>
</dbReference>
<evidence type="ECO:0000256" key="8">
    <source>
        <dbReference type="ARBA" id="ARBA00023303"/>
    </source>
</evidence>
<dbReference type="STRING" id="575540.Isop_3265"/>
<keyword evidence="11" id="KW-0915">Sodium</keyword>
<keyword evidence="6 11" id="KW-0406">Ion transport</keyword>
<dbReference type="eggNOG" id="COG0239">
    <property type="taxonomic scope" value="Bacteria"/>
</dbReference>
<keyword evidence="5 11" id="KW-1133">Transmembrane helix</keyword>
<dbReference type="HOGENOM" id="CLU_114342_2_3_0"/>
<dbReference type="RefSeq" id="WP_013566115.1">
    <property type="nucleotide sequence ID" value="NC_014962.1"/>
</dbReference>
<keyword evidence="2 11" id="KW-1003">Cell membrane</keyword>
<dbReference type="PANTHER" id="PTHR28259:SF1">
    <property type="entry name" value="FLUORIDE EXPORT PROTEIN 1-RELATED"/>
    <property type="match status" value="1"/>
</dbReference>
<protein>
    <recommendedName>
        <fullName evidence="11">Fluoride-specific ion channel FluC</fullName>
    </recommendedName>
</protein>
<evidence type="ECO:0000256" key="7">
    <source>
        <dbReference type="ARBA" id="ARBA00023136"/>
    </source>
</evidence>
<keyword evidence="3 11" id="KW-0997">Cell inner membrane</keyword>
<keyword evidence="4 11" id="KW-0812">Transmembrane</keyword>
<comment type="subcellular location">
    <subcellularLocation>
        <location evidence="11">Cell inner membrane</location>
        <topology evidence="11">Multi-pass membrane protein</topology>
    </subcellularLocation>
    <subcellularLocation>
        <location evidence="1">Cell membrane</location>
        <topology evidence="1">Multi-pass membrane protein</topology>
    </subcellularLocation>
</comment>
<keyword evidence="13" id="KW-1185">Reference proteome</keyword>
<gene>
    <name evidence="11" type="primary">fluC</name>
    <name evidence="11" type="synonym">crcB</name>
    <name evidence="12" type="ordered locus">Isop_3265</name>
</gene>
<dbReference type="OrthoDB" id="9815830at2"/>
<dbReference type="Pfam" id="PF02537">
    <property type="entry name" value="CRCB"/>
    <property type="match status" value="1"/>
</dbReference>
<evidence type="ECO:0000256" key="4">
    <source>
        <dbReference type="ARBA" id="ARBA00022692"/>
    </source>
</evidence>
<evidence type="ECO:0000256" key="6">
    <source>
        <dbReference type="ARBA" id="ARBA00023065"/>
    </source>
</evidence>
<evidence type="ECO:0000256" key="10">
    <source>
        <dbReference type="ARBA" id="ARBA00035585"/>
    </source>
</evidence>
<feature type="binding site" evidence="11">
    <location>
        <position position="81"/>
    </location>
    <ligand>
        <name>Na(+)</name>
        <dbReference type="ChEBI" id="CHEBI:29101"/>
        <note>structural</note>
    </ligand>
</feature>
<proteinExistence type="inferred from homology"/>
<dbReference type="GO" id="GO:0046872">
    <property type="term" value="F:metal ion binding"/>
    <property type="evidence" value="ECO:0007669"/>
    <property type="project" value="UniProtKB-KW"/>
</dbReference>
<evidence type="ECO:0000256" key="9">
    <source>
        <dbReference type="ARBA" id="ARBA00035120"/>
    </source>
</evidence>
<name>E8R574_ISOPI</name>
<keyword evidence="11" id="KW-0813">Transport</keyword>
<dbReference type="GO" id="GO:0062054">
    <property type="term" value="F:fluoride channel activity"/>
    <property type="evidence" value="ECO:0007669"/>
    <property type="project" value="UniProtKB-UniRule"/>
</dbReference>
<dbReference type="InterPro" id="IPR003691">
    <property type="entry name" value="FluC"/>
</dbReference>
<dbReference type="InParanoid" id="E8R574"/>
<feature type="transmembrane region" description="Helical" evidence="11">
    <location>
        <begin position="37"/>
        <end position="60"/>
    </location>
</feature>
<dbReference type="FunCoup" id="E8R574">
    <property type="interactions" value="204"/>
</dbReference>
<comment type="activity regulation">
    <text evidence="11">Na(+) is not transported, but it plays an essential structural role and its presence is essential for fluoride channel function.</text>
</comment>
<dbReference type="KEGG" id="ipa:Isop_3265"/>
<dbReference type="Proteomes" id="UP000008631">
    <property type="component" value="Chromosome"/>
</dbReference>
<dbReference type="PANTHER" id="PTHR28259">
    <property type="entry name" value="FLUORIDE EXPORT PROTEIN 1-RELATED"/>
    <property type="match status" value="1"/>
</dbReference>
<sequence length="132" mass="13752">MTDQLTLIAAISLGAVLGANARYFLNLWCARHLGTEFPWGIFLVNVTGSFLMGCVAALLAKISLPPQFGVLATVGTLGSFTTFSTYSLDGVRLLERGDWTRAAAYLGGSAILGVLAALAGLALISFLVGPES</sequence>
<comment type="similarity">
    <text evidence="9 11">Belongs to the fluoride channel Fluc/FEX (TC 1.A.43) family.</text>
</comment>
<evidence type="ECO:0000256" key="5">
    <source>
        <dbReference type="ARBA" id="ARBA00022989"/>
    </source>
</evidence>
<comment type="function">
    <text evidence="11">Fluoride-specific ion channel. Important for reducing fluoride concentration in the cell, thus reducing its toxicity.</text>
</comment>
<dbReference type="NCBIfam" id="TIGR00494">
    <property type="entry name" value="crcB"/>
    <property type="match status" value="1"/>
</dbReference>
<dbReference type="AlphaFoldDB" id="E8R574"/>
<evidence type="ECO:0000256" key="1">
    <source>
        <dbReference type="ARBA" id="ARBA00004651"/>
    </source>
</evidence>
<evidence type="ECO:0000313" key="12">
    <source>
        <dbReference type="EMBL" id="ADV63827.1"/>
    </source>
</evidence>
<dbReference type="HAMAP" id="MF_00454">
    <property type="entry name" value="FluC"/>
    <property type="match status" value="1"/>
</dbReference>
<reference key="1">
    <citation type="submission" date="2010-11" db="EMBL/GenBank/DDBJ databases">
        <title>The complete sequence of chromosome of Isophaera pallida ATCC 43644.</title>
        <authorList>
            <consortium name="US DOE Joint Genome Institute (JGI-PGF)"/>
            <person name="Lucas S."/>
            <person name="Copeland A."/>
            <person name="Lapidus A."/>
            <person name="Bruce D."/>
            <person name="Goodwin L."/>
            <person name="Pitluck S."/>
            <person name="Kyrpides N."/>
            <person name="Mavromatis K."/>
            <person name="Pagani I."/>
            <person name="Ivanova N."/>
            <person name="Saunders E."/>
            <person name="Brettin T."/>
            <person name="Detter J.C."/>
            <person name="Han C."/>
            <person name="Tapia R."/>
            <person name="Land M."/>
            <person name="Hauser L."/>
            <person name="Markowitz V."/>
            <person name="Cheng J.-F."/>
            <person name="Hugenholtz P."/>
            <person name="Woyke T."/>
            <person name="Wu D."/>
            <person name="Eisen J.A."/>
        </authorList>
    </citation>
    <scope>NUCLEOTIDE SEQUENCE</scope>
    <source>
        <strain>ATCC 43644</strain>
    </source>
</reference>
<evidence type="ECO:0000313" key="13">
    <source>
        <dbReference type="Proteomes" id="UP000008631"/>
    </source>
</evidence>